<keyword evidence="3 6" id="KW-0133">Cell shape</keyword>
<proteinExistence type="predicted"/>
<keyword evidence="10" id="KW-1185">Reference proteome</keyword>
<feature type="signal peptide" evidence="7">
    <location>
        <begin position="1"/>
        <end position="24"/>
    </location>
</feature>
<dbReference type="GO" id="GO:0008360">
    <property type="term" value="P:regulation of cell shape"/>
    <property type="evidence" value="ECO:0007669"/>
    <property type="project" value="UniProtKB-UniRule"/>
</dbReference>
<keyword evidence="5 6" id="KW-0961">Cell wall biogenesis/degradation</keyword>
<dbReference type="SUPFAM" id="SSF141523">
    <property type="entry name" value="L,D-transpeptidase catalytic domain-like"/>
    <property type="match status" value="1"/>
</dbReference>
<comment type="pathway">
    <text evidence="1 6">Cell wall biogenesis; peptidoglycan biosynthesis.</text>
</comment>
<name>A0A852SYL0_9MICO</name>
<evidence type="ECO:0000256" key="5">
    <source>
        <dbReference type="ARBA" id="ARBA00023316"/>
    </source>
</evidence>
<sequence length="294" mass="29773">MSSTAQRAAALGLLVLLAAAVAVAGSVAFGPPRLPAIGSGAMSQRSSPLAGPGGDASPVGPATLATLPAATFDAVIPRLFAYDGTADTITTRYSIETDIALYGRDRRTPVARLLAADFLGAATTVVGAAPEGDWTLILTPARVTLPSQSGGTAPAQSAAWVRTADVHGPKQLADRVLISVGRQSLTILQDGTARQTFPVGVGTPGTPTPTNTTGYLQQRYLDPRQGETVHPIQLTSLHATAADEPYTGGDGGLIGIHYAGVSTGAVSHGCIRVDADAIGAVDELPLGTPVTIVP</sequence>
<dbReference type="GO" id="GO:0071972">
    <property type="term" value="F:peptidoglycan L,D-transpeptidase activity"/>
    <property type="evidence" value="ECO:0007669"/>
    <property type="project" value="TreeGrafter"/>
</dbReference>
<evidence type="ECO:0000256" key="3">
    <source>
        <dbReference type="ARBA" id="ARBA00022960"/>
    </source>
</evidence>
<keyword evidence="7" id="KW-0732">Signal</keyword>
<evidence type="ECO:0000259" key="8">
    <source>
        <dbReference type="PROSITE" id="PS52029"/>
    </source>
</evidence>
<dbReference type="PANTHER" id="PTHR30582">
    <property type="entry name" value="L,D-TRANSPEPTIDASE"/>
    <property type="match status" value="1"/>
</dbReference>
<dbReference type="RefSeq" id="WP_231947122.1">
    <property type="nucleotide sequence ID" value="NZ_BAAAPX010000001.1"/>
</dbReference>
<evidence type="ECO:0000256" key="2">
    <source>
        <dbReference type="ARBA" id="ARBA00022679"/>
    </source>
</evidence>
<dbReference type="Gene3D" id="2.40.440.10">
    <property type="entry name" value="L,D-transpeptidase catalytic domain-like"/>
    <property type="match status" value="1"/>
</dbReference>
<evidence type="ECO:0000256" key="7">
    <source>
        <dbReference type="SAM" id="SignalP"/>
    </source>
</evidence>
<dbReference type="GO" id="GO:0005576">
    <property type="term" value="C:extracellular region"/>
    <property type="evidence" value="ECO:0007669"/>
    <property type="project" value="TreeGrafter"/>
</dbReference>
<dbReference type="Proteomes" id="UP000589620">
    <property type="component" value="Unassembled WGS sequence"/>
</dbReference>
<evidence type="ECO:0000256" key="6">
    <source>
        <dbReference type="PROSITE-ProRule" id="PRU01373"/>
    </source>
</evidence>
<evidence type="ECO:0000256" key="1">
    <source>
        <dbReference type="ARBA" id="ARBA00004752"/>
    </source>
</evidence>
<feature type="domain" description="L,D-TPase catalytic" evidence="8">
    <location>
        <begin position="174"/>
        <end position="293"/>
    </location>
</feature>
<feature type="chain" id="PRO_5032361795" evidence="7">
    <location>
        <begin position="25"/>
        <end position="294"/>
    </location>
</feature>
<feature type="active site" description="Proton donor/acceptor" evidence="6">
    <location>
        <position position="257"/>
    </location>
</feature>
<dbReference type="Pfam" id="PF03734">
    <property type="entry name" value="YkuD"/>
    <property type="match status" value="1"/>
</dbReference>
<evidence type="ECO:0000256" key="4">
    <source>
        <dbReference type="ARBA" id="ARBA00022984"/>
    </source>
</evidence>
<dbReference type="UniPathway" id="UPA00219"/>
<protein>
    <submittedName>
        <fullName evidence="9">Lipoprotein-anchoring transpeptidase ErfK/SrfK</fullName>
    </submittedName>
</protein>
<dbReference type="EMBL" id="JACCBJ010000001">
    <property type="protein sequence ID" value="NYD73644.1"/>
    <property type="molecule type" value="Genomic_DNA"/>
</dbReference>
<comment type="caution">
    <text evidence="9">The sequence shown here is derived from an EMBL/GenBank/DDBJ whole genome shotgun (WGS) entry which is preliminary data.</text>
</comment>
<evidence type="ECO:0000313" key="10">
    <source>
        <dbReference type="Proteomes" id="UP000589620"/>
    </source>
</evidence>
<keyword evidence="4 6" id="KW-0573">Peptidoglycan synthesis</keyword>
<dbReference type="PROSITE" id="PS52029">
    <property type="entry name" value="LD_TPASE"/>
    <property type="match status" value="1"/>
</dbReference>
<keyword evidence="9" id="KW-0449">Lipoprotein</keyword>
<gene>
    <name evidence="9" type="ORF">BJ963_001163</name>
</gene>
<dbReference type="GO" id="GO:0016740">
    <property type="term" value="F:transferase activity"/>
    <property type="evidence" value="ECO:0007669"/>
    <property type="project" value="UniProtKB-KW"/>
</dbReference>
<reference evidence="9 10" key="1">
    <citation type="submission" date="2020-07" db="EMBL/GenBank/DDBJ databases">
        <title>Sequencing the genomes of 1000 actinobacteria strains.</title>
        <authorList>
            <person name="Klenk H.-P."/>
        </authorList>
    </citation>
    <scope>NUCLEOTIDE SEQUENCE [LARGE SCALE GENOMIC DNA]</scope>
    <source>
        <strain evidence="9 10">DSM 23871</strain>
    </source>
</reference>
<dbReference type="InterPro" id="IPR005490">
    <property type="entry name" value="LD_TPept_cat_dom"/>
</dbReference>
<accession>A0A852SYL0</accession>
<dbReference type="InterPro" id="IPR038063">
    <property type="entry name" value="Transpep_catalytic_dom"/>
</dbReference>
<dbReference type="AlphaFoldDB" id="A0A852SYL0"/>
<dbReference type="CDD" id="cd16913">
    <property type="entry name" value="YkuD_like"/>
    <property type="match status" value="1"/>
</dbReference>
<organism evidence="9 10">
    <name type="scientific">Leifsonia soli</name>
    <dbReference type="NCBI Taxonomy" id="582665"/>
    <lineage>
        <taxon>Bacteria</taxon>
        <taxon>Bacillati</taxon>
        <taxon>Actinomycetota</taxon>
        <taxon>Actinomycetes</taxon>
        <taxon>Micrococcales</taxon>
        <taxon>Microbacteriaceae</taxon>
        <taxon>Leifsonia</taxon>
    </lineage>
</organism>
<evidence type="ECO:0000313" key="9">
    <source>
        <dbReference type="EMBL" id="NYD73644.1"/>
    </source>
</evidence>
<dbReference type="GO" id="GO:0071555">
    <property type="term" value="P:cell wall organization"/>
    <property type="evidence" value="ECO:0007669"/>
    <property type="project" value="UniProtKB-UniRule"/>
</dbReference>
<dbReference type="InterPro" id="IPR050979">
    <property type="entry name" value="LD-transpeptidase"/>
</dbReference>
<keyword evidence="2" id="KW-0808">Transferase</keyword>
<feature type="active site" description="Nucleophile" evidence="6">
    <location>
        <position position="270"/>
    </location>
</feature>
<dbReference type="GO" id="GO:0018104">
    <property type="term" value="P:peptidoglycan-protein cross-linking"/>
    <property type="evidence" value="ECO:0007669"/>
    <property type="project" value="TreeGrafter"/>
</dbReference>